<keyword evidence="22" id="KW-0675">Receptor</keyword>
<dbReference type="InterPro" id="IPR011009">
    <property type="entry name" value="Kinase-like_dom_sf"/>
</dbReference>
<evidence type="ECO:0000256" key="9">
    <source>
        <dbReference type="ARBA" id="ARBA00022729"/>
    </source>
</evidence>
<dbReference type="Pfam" id="PF00139">
    <property type="entry name" value="Lectin_legB"/>
    <property type="match status" value="1"/>
</dbReference>
<evidence type="ECO:0000313" key="23">
    <source>
        <dbReference type="Proteomes" id="UP001179952"/>
    </source>
</evidence>
<dbReference type="InterPro" id="IPR050528">
    <property type="entry name" value="L-type_Lectin-RKs"/>
</dbReference>
<dbReference type="InterPro" id="IPR000719">
    <property type="entry name" value="Prot_kinase_dom"/>
</dbReference>
<dbReference type="PROSITE" id="PS50011">
    <property type="entry name" value="PROTEIN_KINASE_DOM"/>
    <property type="match status" value="1"/>
</dbReference>
<keyword evidence="13 19" id="KW-0067">ATP-binding</keyword>
<comment type="similarity">
    <text evidence="3">In the C-terminal section; belongs to the protein kinase superfamily. Ser/Thr protein kinase family.</text>
</comment>
<accession>A0AAV9BDD5</accession>
<dbReference type="EMBL" id="JAUJYN010000004">
    <property type="protein sequence ID" value="KAK1274475.1"/>
    <property type="molecule type" value="Genomic_DNA"/>
</dbReference>
<name>A0AAV9BDD5_ACOGR</name>
<keyword evidence="23" id="KW-1185">Reference proteome</keyword>
<evidence type="ECO:0000256" key="20">
    <source>
        <dbReference type="RuleBase" id="RU000304"/>
    </source>
</evidence>
<dbReference type="Gene3D" id="3.30.200.20">
    <property type="entry name" value="Phosphorylase Kinase, domain 1"/>
    <property type="match status" value="1"/>
</dbReference>
<dbReference type="Gene3D" id="1.10.510.10">
    <property type="entry name" value="Transferase(Phosphotransferase) domain 1"/>
    <property type="match status" value="2"/>
</dbReference>
<dbReference type="PROSITE" id="PS00307">
    <property type="entry name" value="LECTIN_LEGUME_BETA"/>
    <property type="match status" value="1"/>
</dbReference>
<evidence type="ECO:0000259" key="21">
    <source>
        <dbReference type="PROSITE" id="PS50011"/>
    </source>
</evidence>
<feature type="domain" description="Protein kinase" evidence="21">
    <location>
        <begin position="190"/>
        <end position="475"/>
    </location>
</feature>
<evidence type="ECO:0000256" key="4">
    <source>
        <dbReference type="ARBA" id="ARBA00012513"/>
    </source>
</evidence>
<dbReference type="InterPro" id="IPR008271">
    <property type="entry name" value="Ser/Thr_kinase_AS"/>
</dbReference>
<proteinExistence type="inferred from homology"/>
<keyword evidence="11 19" id="KW-0547">Nucleotide-binding</keyword>
<dbReference type="SUPFAM" id="SSF49899">
    <property type="entry name" value="Concanavalin A-like lectins/glucanases"/>
    <property type="match status" value="1"/>
</dbReference>
<keyword evidence="8" id="KW-0812">Transmembrane</keyword>
<evidence type="ECO:0000256" key="10">
    <source>
        <dbReference type="ARBA" id="ARBA00022734"/>
    </source>
</evidence>
<keyword evidence="7" id="KW-0808">Transferase</keyword>
<dbReference type="Proteomes" id="UP001179952">
    <property type="component" value="Unassembled WGS sequence"/>
</dbReference>
<keyword evidence="9" id="KW-0732">Signal</keyword>
<comment type="catalytic activity">
    <reaction evidence="18">
        <text>L-seryl-[protein] + ATP = O-phospho-L-seryl-[protein] + ADP + H(+)</text>
        <dbReference type="Rhea" id="RHEA:17989"/>
        <dbReference type="Rhea" id="RHEA-COMP:9863"/>
        <dbReference type="Rhea" id="RHEA-COMP:11604"/>
        <dbReference type="ChEBI" id="CHEBI:15378"/>
        <dbReference type="ChEBI" id="CHEBI:29999"/>
        <dbReference type="ChEBI" id="CHEBI:30616"/>
        <dbReference type="ChEBI" id="CHEBI:83421"/>
        <dbReference type="ChEBI" id="CHEBI:456216"/>
        <dbReference type="EC" id="2.7.11.1"/>
    </reaction>
</comment>
<comment type="catalytic activity">
    <reaction evidence="17">
        <text>L-threonyl-[protein] + ATP = O-phospho-L-threonyl-[protein] + ADP + H(+)</text>
        <dbReference type="Rhea" id="RHEA:46608"/>
        <dbReference type="Rhea" id="RHEA-COMP:11060"/>
        <dbReference type="Rhea" id="RHEA-COMP:11605"/>
        <dbReference type="ChEBI" id="CHEBI:15378"/>
        <dbReference type="ChEBI" id="CHEBI:30013"/>
        <dbReference type="ChEBI" id="CHEBI:30616"/>
        <dbReference type="ChEBI" id="CHEBI:61977"/>
        <dbReference type="ChEBI" id="CHEBI:456216"/>
        <dbReference type="EC" id="2.7.11.1"/>
    </reaction>
</comment>
<dbReference type="PROSITE" id="PS00107">
    <property type="entry name" value="PROTEIN_KINASE_ATP"/>
    <property type="match status" value="1"/>
</dbReference>
<keyword evidence="10" id="KW-0430">Lectin</keyword>
<comment type="similarity">
    <text evidence="20">Belongs to the protein kinase superfamily.</text>
</comment>
<dbReference type="SUPFAM" id="SSF56112">
    <property type="entry name" value="Protein kinase-like (PK-like)"/>
    <property type="match status" value="1"/>
</dbReference>
<comment type="caution">
    <text evidence="22">The sequence shown here is derived from an EMBL/GenBank/DDBJ whole genome shotgun (WGS) entry which is preliminary data.</text>
</comment>
<dbReference type="FunFam" id="3.30.200.20:FF:000168">
    <property type="entry name" value="L-type lectin-domain containing receptor kinase IX.1"/>
    <property type="match status" value="1"/>
</dbReference>
<evidence type="ECO:0000256" key="11">
    <source>
        <dbReference type="ARBA" id="ARBA00022741"/>
    </source>
</evidence>
<evidence type="ECO:0000256" key="12">
    <source>
        <dbReference type="ARBA" id="ARBA00022777"/>
    </source>
</evidence>
<comment type="similarity">
    <text evidence="2">In the N-terminal section; belongs to the leguminous lectin family.</text>
</comment>
<keyword evidence="14" id="KW-1133">Transmembrane helix</keyword>
<keyword evidence="12 22" id="KW-0418">Kinase</keyword>
<evidence type="ECO:0000256" key="5">
    <source>
        <dbReference type="ARBA" id="ARBA00022475"/>
    </source>
</evidence>
<dbReference type="AlphaFoldDB" id="A0AAV9BDD5"/>
<dbReference type="SMART" id="SM00220">
    <property type="entry name" value="S_TKc"/>
    <property type="match status" value="1"/>
</dbReference>
<gene>
    <name evidence="22" type="ORF">QJS04_geneDACA009825</name>
</gene>
<keyword evidence="6 20" id="KW-0723">Serine/threonine-protein kinase</keyword>
<feature type="binding site" evidence="19">
    <location>
        <position position="219"/>
    </location>
    <ligand>
        <name>ATP</name>
        <dbReference type="ChEBI" id="CHEBI:30616"/>
    </ligand>
</feature>
<evidence type="ECO:0000256" key="16">
    <source>
        <dbReference type="ARBA" id="ARBA00023180"/>
    </source>
</evidence>
<dbReference type="GO" id="GO:0005524">
    <property type="term" value="F:ATP binding"/>
    <property type="evidence" value="ECO:0007669"/>
    <property type="project" value="UniProtKB-UniRule"/>
</dbReference>
<sequence>MVHSLSSYDVLLILTFLGLLTEITTLQFSYPTFKSNNSVDFNYAAGSNLDGGTLQVKPDATTFNITNRSGRVTYKETFSLWKKKGSIVASFNTTFILNIYPFTRPGDEGLAFILANDRALPDSSNGMWLGIVNQFENGTSVAPIVAVEFDTRKSFPDDLDDNDLELTLADSARGPHKFKCKDLKFATSNFSLKNKLGQGGFGAVYKGYLKQIDREVAIKRVSKEARQGEQEFIAEVKTIGRLSHRNLVRLIGWCFDKMELLLVYEFFPKGSLDKLIFILSWERRLNIIHGVASALEYIHEGCNDKVLHRDVKASNVMLENEYNAKLGDFGMARVIRHGQRASVETDMYSFEVFIMELVCTRRPMRCDEYESLVGWVWGMYGSGRVLDAVDVRLVGEGVNEERVERVLLLGLICCHPKPKERPSMRIALRVLVREAPARSADGEASFRVAGGIPSCWGLHGLLGGSLKPWGTTISK</sequence>
<evidence type="ECO:0000256" key="8">
    <source>
        <dbReference type="ARBA" id="ARBA00022692"/>
    </source>
</evidence>
<evidence type="ECO:0000256" key="2">
    <source>
        <dbReference type="ARBA" id="ARBA00008536"/>
    </source>
</evidence>
<organism evidence="22 23">
    <name type="scientific">Acorus gramineus</name>
    <name type="common">Dwarf sweet flag</name>
    <dbReference type="NCBI Taxonomy" id="55184"/>
    <lineage>
        <taxon>Eukaryota</taxon>
        <taxon>Viridiplantae</taxon>
        <taxon>Streptophyta</taxon>
        <taxon>Embryophyta</taxon>
        <taxon>Tracheophyta</taxon>
        <taxon>Spermatophyta</taxon>
        <taxon>Magnoliopsida</taxon>
        <taxon>Liliopsida</taxon>
        <taxon>Acoraceae</taxon>
        <taxon>Acorus</taxon>
    </lineage>
</organism>
<evidence type="ECO:0000256" key="17">
    <source>
        <dbReference type="ARBA" id="ARBA00047899"/>
    </source>
</evidence>
<dbReference type="InterPro" id="IPR019825">
    <property type="entry name" value="Lectin_legB_Mn/Ca_BS"/>
</dbReference>
<dbReference type="Gene3D" id="2.60.120.200">
    <property type="match status" value="1"/>
</dbReference>
<dbReference type="EC" id="2.7.11.1" evidence="4"/>
<evidence type="ECO:0000256" key="1">
    <source>
        <dbReference type="ARBA" id="ARBA00004251"/>
    </source>
</evidence>
<keyword evidence="5" id="KW-1003">Cell membrane</keyword>
<evidence type="ECO:0000256" key="7">
    <source>
        <dbReference type="ARBA" id="ARBA00022679"/>
    </source>
</evidence>
<dbReference type="GO" id="GO:0030246">
    <property type="term" value="F:carbohydrate binding"/>
    <property type="evidence" value="ECO:0007669"/>
    <property type="project" value="UniProtKB-KW"/>
</dbReference>
<dbReference type="GO" id="GO:0005886">
    <property type="term" value="C:plasma membrane"/>
    <property type="evidence" value="ECO:0007669"/>
    <property type="project" value="UniProtKB-SubCell"/>
</dbReference>
<evidence type="ECO:0000256" key="3">
    <source>
        <dbReference type="ARBA" id="ARBA00010217"/>
    </source>
</evidence>
<reference evidence="22" key="1">
    <citation type="journal article" date="2023" name="Nat. Commun.">
        <title>Diploid and tetraploid genomes of Acorus and the evolution of monocots.</title>
        <authorList>
            <person name="Ma L."/>
            <person name="Liu K.W."/>
            <person name="Li Z."/>
            <person name="Hsiao Y.Y."/>
            <person name="Qi Y."/>
            <person name="Fu T."/>
            <person name="Tang G.D."/>
            <person name="Zhang D."/>
            <person name="Sun W.H."/>
            <person name="Liu D.K."/>
            <person name="Li Y."/>
            <person name="Chen G.Z."/>
            <person name="Liu X.D."/>
            <person name="Liao X.Y."/>
            <person name="Jiang Y.T."/>
            <person name="Yu X."/>
            <person name="Hao Y."/>
            <person name="Huang J."/>
            <person name="Zhao X.W."/>
            <person name="Ke S."/>
            <person name="Chen Y.Y."/>
            <person name="Wu W.L."/>
            <person name="Hsu J.L."/>
            <person name="Lin Y.F."/>
            <person name="Huang M.D."/>
            <person name="Li C.Y."/>
            <person name="Huang L."/>
            <person name="Wang Z.W."/>
            <person name="Zhao X."/>
            <person name="Zhong W.Y."/>
            <person name="Peng D.H."/>
            <person name="Ahmad S."/>
            <person name="Lan S."/>
            <person name="Zhang J.S."/>
            <person name="Tsai W.C."/>
            <person name="Van de Peer Y."/>
            <person name="Liu Z.J."/>
        </authorList>
    </citation>
    <scope>NUCLEOTIDE SEQUENCE</scope>
    <source>
        <strain evidence="22">SCP</strain>
    </source>
</reference>
<dbReference type="GO" id="GO:0004674">
    <property type="term" value="F:protein serine/threonine kinase activity"/>
    <property type="evidence" value="ECO:0007669"/>
    <property type="project" value="UniProtKB-KW"/>
</dbReference>
<evidence type="ECO:0000313" key="22">
    <source>
        <dbReference type="EMBL" id="KAK1274475.1"/>
    </source>
</evidence>
<dbReference type="InterPro" id="IPR013320">
    <property type="entry name" value="ConA-like_dom_sf"/>
</dbReference>
<dbReference type="InterPro" id="IPR017441">
    <property type="entry name" value="Protein_kinase_ATP_BS"/>
</dbReference>
<dbReference type="FunFam" id="1.10.510.10:FF:001023">
    <property type="entry name" value="Os07g0541700 protein"/>
    <property type="match status" value="1"/>
</dbReference>
<dbReference type="PROSITE" id="PS00108">
    <property type="entry name" value="PROTEIN_KINASE_ST"/>
    <property type="match status" value="1"/>
</dbReference>
<dbReference type="PANTHER" id="PTHR27007">
    <property type="match status" value="1"/>
</dbReference>
<reference evidence="22" key="2">
    <citation type="submission" date="2023-06" db="EMBL/GenBank/DDBJ databases">
        <authorList>
            <person name="Ma L."/>
            <person name="Liu K.-W."/>
            <person name="Li Z."/>
            <person name="Hsiao Y.-Y."/>
            <person name="Qi Y."/>
            <person name="Fu T."/>
            <person name="Tang G."/>
            <person name="Zhang D."/>
            <person name="Sun W.-H."/>
            <person name="Liu D.-K."/>
            <person name="Li Y."/>
            <person name="Chen G.-Z."/>
            <person name="Liu X.-D."/>
            <person name="Liao X.-Y."/>
            <person name="Jiang Y.-T."/>
            <person name="Yu X."/>
            <person name="Hao Y."/>
            <person name="Huang J."/>
            <person name="Zhao X.-W."/>
            <person name="Ke S."/>
            <person name="Chen Y.-Y."/>
            <person name="Wu W.-L."/>
            <person name="Hsu J.-L."/>
            <person name="Lin Y.-F."/>
            <person name="Huang M.-D."/>
            <person name="Li C.-Y."/>
            <person name="Huang L."/>
            <person name="Wang Z.-W."/>
            <person name="Zhao X."/>
            <person name="Zhong W.-Y."/>
            <person name="Peng D.-H."/>
            <person name="Ahmad S."/>
            <person name="Lan S."/>
            <person name="Zhang J.-S."/>
            <person name="Tsai W.-C."/>
            <person name="Van De Peer Y."/>
            <person name="Liu Z.-J."/>
        </authorList>
    </citation>
    <scope>NUCLEOTIDE SEQUENCE</scope>
    <source>
        <strain evidence="22">SCP</strain>
        <tissue evidence="22">Leaves</tissue>
    </source>
</reference>
<evidence type="ECO:0000256" key="6">
    <source>
        <dbReference type="ARBA" id="ARBA00022527"/>
    </source>
</evidence>
<evidence type="ECO:0000256" key="19">
    <source>
        <dbReference type="PROSITE-ProRule" id="PRU10141"/>
    </source>
</evidence>
<evidence type="ECO:0000256" key="14">
    <source>
        <dbReference type="ARBA" id="ARBA00022989"/>
    </source>
</evidence>
<evidence type="ECO:0000256" key="18">
    <source>
        <dbReference type="ARBA" id="ARBA00048679"/>
    </source>
</evidence>
<protein>
    <recommendedName>
        <fullName evidence="4">non-specific serine/threonine protein kinase</fullName>
        <ecNumber evidence="4">2.7.11.1</ecNumber>
    </recommendedName>
</protein>
<dbReference type="InterPro" id="IPR001220">
    <property type="entry name" value="Legume_lectin_dom"/>
</dbReference>
<evidence type="ECO:0000256" key="13">
    <source>
        <dbReference type="ARBA" id="ARBA00022840"/>
    </source>
</evidence>
<keyword evidence="16" id="KW-0325">Glycoprotein</keyword>
<comment type="subcellular location">
    <subcellularLocation>
        <location evidence="1">Cell membrane</location>
        <topology evidence="1">Single-pass type I membrane protein</topology>
    </subcellularLocation>
</comment>
<dbReference type="Pfam" id="PF00069">
    <property type="entry name" value="Pkinase"/>
    <property type="match status" value="1"/>
</dbReference>
<evidence type="ECO:0000256" key="15">
    <source>
        <dbReference type="ARBA" id="ARBA00023136"/>
    </source>
</evidence>
<keyword evidence="15" id="KW-0472">Membrane</keyword>